<accession>A0A379N3G2</accession>
<dbReference type="InterPro" id="IPR044005">
    <property type="entry name" value="DZR_2"/>
</dbReference>
<reference evidence="4 5" key="1">
    <citation type="submission" date="2018-06" db="EMBL/GenBank/DDBJ databases">
        <authorList>
            <consortium name="Pathogen Informatics"/>
            <person name="Doyle S."/>
        </authorList>
    </citation>
    <scope>NUCLEOTIDE SEQUENCE [LARGE SCALE GENOMIC DNA]</scope>
    <source>
        <strain evidence="4 5">NCTC13291</strain>
    </source>
</reference>
<evidence type="ECO:0000313" key="4">
    <source>
        <dbReference type="EMBL" id="SUE41359.1"/>
    </source>
</evidence>
<dbReference type="Gene3D" id="3.40.50.2020">
    <property type="match status" value="1"/>
</dbReference>
<dbReference type="Pfam" id="PF18912">
    <property type="entry name" value="DZR_2"/>
    <property type="match status" value="1"/>
</dbReference>
<evidence type="ECO:0000259" key="2">
    <source>
        <dbReference type="Pfam" id="PF00156"/>
    </source>
</evidence>
<dbReference type="Pfam" id="PF00156">
    <property type="entry name" value="Pribosyltran"/>
    <property type="match status" value="1"/>
</dbReference>
<dbReference type="AlphaFoldDB" id="A0A379N3G2"/>
<protein>
    <submittedName>
        <fullName evidence="4">DNA utilization protein GntX</fullName>
    </submittedName>
</protein>
<dbReference type="InterPro" id="IPR029057">
    <property type="entry name" value="PRTase-like"/>
</dbReference>
<gene>
    <name evidence="4" type="ORF">NCTC13291_02940</name>
</gene>
<dbReference type="InterPro" id="IPR051910">
    <property type="entry name" value="ComF/GntX_DNA_util-trans"/>
</dbReference>
<dbReference type="CDD" id="cd06223">
    <property type="entry name" value="PRTases_typeI"/>
    <property type="match status" value="1"/>
</dbReference>
<dbReference type="SUPFAM" id="SSF53271">
    <property type="entry name" value="PRTase-like"/>
    <property type="match status" value="1"/>
</dbReference>
<feature type="domain" description="Double zinc ribbon" evidence="3">
    <location>
        <begin position="35"/>
        <end position="98"/>
    </location>
</feature>
<sequence>MARWDRAGWPLSGAEAAPGRWRGWGRLAGRMGEGLLDALLPPSCLTCREPVMRHGAFCPACFRDLQRIGDPLCDGCGVPFLHVEQGVPATGRLFCAACAERPFPFARARAAFVYGDVSKRLILPFKHGDRPDLARPMARAMALAGKELLAEAGILVPVPLHWRRLLRRRYNQSALLARHLGRQAGRPWLPDGLRRTRGTTSLGGLGAAGRAMEVEGAFLVTPRGRRAIAGQRVLLVDDVLTSGATAAACARALLEAGAREVDVLAAARVLPRDTPGNTDRQG</sequence>
<dbReference type="PANTHER" id="PTHR47505:SF1">
    <property type="entry name" value="DNA UTILIZATION PROTEIN YHGH"/>
    <property type="match status" value="1"/>
</dbReference>
<proteinExistence type="inferred from homology"/>
<evidence type="ECO:0000256" key="1">
    <source>
        <dbReference type="ARBA" id="ARBA00008007"/>
    </source>
</evidence>
<organism evidence="4 5">
    <name type="scientific">Roseomonas mucosa</name>
    <dbReference type="NCBI Taxonomy" id="207340"/>
    <lineage>
        <taxon>Bacteria</taxon>
        <taxon>Pseudomonadati</taxon>
        <taxon>Pseudomonadota</taxon>
        <taxon>Alphaproteobacteria</taxon>
        <taxon>Acetobacterales</taxon>
        <taxon>Roseomonadaceae</taxon>
        <taxon>Roseomonas</taxon>
    </lineage>
</organism>
<dbReference type="InterPro" id="IPR000836">
    <property type="entry name" value="PRTase_dom"/>
</dbReference>
<dbReference type="Proteomes" id="UP000254919">
    <property type="component" value="Unassembled WGS sequence"/>
</dbReference>
<feature type="domain" description="Phosphoribosyltransferase" evidence="2">
    <location>
        <begin position="223"/>
        <end position="263"/>
    </location>
</feature>
<dbReference type="RefSeq" id="WP_172539891.1">
    <property type="nucleotide sequence ID" value="NZ_AP031462.1"/>
</dbReference>
<name>A0A379N3G2_9PROT</name>
<dbReference type="GeneID" id="99633980"/>
<evidence type="ECO:0000259" key="3">
    <source>
        <dbReference type="Pfam" id="PF18912"/>
    </source>
</evidence>
<dbReference type="EMBL" id="UGVN01000001">
    <property type="protein sequence ID" value="SUE41359.1"/>
    <property type="molecule type" value="Genomic_DNA"/>
</dbReference>
<comment type="similarity">
    <text evidence="1">Belongs to the ComF/GntX family.</text>
</comment>
<dbReference type="PANTHER" id="PTHR47505">
    <property type="entry name" value="DNA UTILIZATION PROTEIN YHGH"/>
    <property type="match status" value="1"/>
</dbReference>
<evidence type="ECO:0000313" key="5">
    <source>
        <dbReference type="Proteomes" id="UP000254919"/>
    </source>
</evidence>